<protein>
    <recommendedName>
        <fullName evidence="11">LuxR family transcriptional regulator</fullName>
    </recommendedName>
</protein>
<dbReference type="Pfam" id="PF00196">
    <property type="entry name" value="GerE"/>
    <property type="match status" value="1"/>
</dbReference>
<evidence type="ECO:0000256" key="2">
    <source>
        <dbReference type="ARBA" id="ARBA00022553"/>
    </source>
</evidence>
<dbReference type="InterPro" id="IPR000792">
    <property type="entry name" value="Tscrpt_reg_LuxR_C"/>
</dbReference>
<dbReference type="SUPFAM" id="SSF52172">
    <property type="entry name" value="CheY-like"/>
    <property type="match status" value="1"/>
</dbReference>
<evidence type="ECO:0000313" key="10">
    <source>
        <dbReference type="Proteomes" id="UP000037977"/>
    </source>
</evidence>
<dbReference type="PROSITE" id="PS00622">
    <property type="entry name" value="HTH_LUXR_1"/>
    <property type="match status" value="1"/>
</dbReference>
<evidence type="ECO:0000259" key="7">
    <source>
        <dbReference type="PROSITE" id="PS50043"/>
    </source>
</evidence>
<evidence type="ECO:0000256" key="6">
    <source>
        <dbReference type="PROSITE-ProRule" id="PRU00169"/>
    </source>
</evidence>
<keyword evidence="4" id="KW-0238">DNA-binding</keyword>
<evidence type="ECO:0000256" key="3">
    <source>
        <dbReference type="ARBA" id="ARBA00023015"/>
    </source>
</evidence>
<dbReference type="InterPro" id="IPR016032">
    <property type="entry name" value="Sig_transdc_resp-reg_C-effctor"/>
</dbReference>
<dbReference type="EMBL" id="LGCI01000008">
    <property type="protein sequence ID" value="KOY81687.1"/>
    <property type="molecule type" value="Genomic_DNA"/>
</dbReference>
<dbReference type="SMART" id="SM00448">
    <property type="entry name" value="REC"/>
    <property type="match status" value="1"/>
</dbReference>
<dbReference type="AlphaFoldDB" id="A0A0N0CVP7"/>
<feature type="modified residue" description="4-aspartylphosphate" evidence="6">
    <location>
        <position position="54"/>
    </location>
</feature>
<dbReference type="InterPro" id="IPR039420">
    <property type="entry name" value="WalR-like"/>
</dbReference>
<evidence type="ECO:0000256" key="4">
    <source>
        <dbReference type="ARBA" id="ARBA00023125"/>
    </source>
</evidence>
<evidence type="ECO:0008006" key="11">
    <source>
        <dbReference type="Google" id="ProtNLM"/>
    </source>
</evidence>
<dbReference type="CDD" id="cd17535">
    <property type="entry name" value="REC_NarL-like"/>
    <property type="match status" value="1"/>
</dbReference>
<dbReference type="PROSITE" id="PS50110">
    <property type="entry name" value="RESPONSE_REGULATORY"/>
    <property type="match status" value="1"/>
</dbReference>
<dbReference type="GO" id="GO:0006355">
    <property type="term" value="P:regulation of DNA-templated transcription"/>
    <property type="evidence" value="ECO:0007669"/>
    <property type="project" value="InterPro"/>
</dbReference>
<dbReference type="PROSITE" id="PS50043">
    <property type="entry name" value="HTH_LUXR_2"/>
    <property type="match status" value="1"/>
</dbReference>
<dbReference type="InterPro" id="IPR001789">
    <property type="entry name" value="Sig_transdc_resp-reg_receiver"/>
</dbReference>
<proteinExistence type="predicted"/>
<dbReference type="Proteomes" id="UP000037977">
    <property type="component" value="Unassembled WGS sequence"/>
</dbReference>
<dbReference type="SMART" id="SM00421">
    <property type="entry name" value="HTH_LUXR"/>
    <property type="match status" value="1"/>
</dbReference>
<organism evidence="9 10">
    <name type="scientific">Lysinibacillus macroides</name>
    <dbReference type="NCBI Taxonomy" id="33935"/>
    <lineage>
        <taxon>Bacteria</taxon>
        <taxon>Bacillati</taxon>
        <taxon>Bacillota</taxon>
        <taxon>Bacilli</taxon>
        <taxon>Bacillales</taxon>
        <taxon>Bacillaceae</taxon>
        <taxon>Lysinibacillus</taxon>
    </lineage>
</organism>
<keyword evidence="10" id="KW-1185">Reference proteome</keyword>
<feature type="domain" description="HTH luxR-type" evidence="7">
    <location>
        <begin position="143"/>
        <end position="208"/>
    </location>
</feature>
<dbReference type="GO" id="GO:0000160">
    <property type="term" value="P:phosphorelay signal transduction system"/>
    <property type="evidence" value="ECO:0007669"/>
    <property type="project" value="InterPro"/>
</dbReference>
<dbReference type="GO" id="GO:0005737">
    <property type="term" value="C:cytoplasm"/>
    <property type="evidence" value="ECO:0007669"/>
    <property type="project" value="UniProtKB-SubCell"/>
</dbReference>
<evidence type="ECO:0000256" key="1">
    <source>
        <dbReference type="ARBA" id="ARBA00004496"/>
    </source>
</evidence>
<sequence>MIKVLLVDDHILIRKGIALLVENHQKIVVVGEASDGEEAMQLAYQLQPHVILMDISIPNGMDGFTVTKELKKGLPDVKIVMLTMHNEIAYIQKAREVGADGYILKNSKSGEIIEAINSVFLGKLYYEVGLPREQMEKLFKKKGKKNIDILSTREQDILRLTVLGYSNIEIGHKLFISIKTVENHKSNIMQKLNIKTKAELVQYAITNKYIS</sequence>
<evidence type="ECO:0000259" key="8">
    <source>
        <dbReference type="PROSITE" id="PS50110"/>
    </source>
</evidence>
<comment type="caution">
    <text evidence="9">The sequence shown here is derived from an EMBL/GenBank/DDBJ whole genome shotgun (WGS) entry which is preliminary data.</text>
</comment>
<dbReference type="STRING" id="33935.ADM90_12205"/>
<dbReference type="RefSeq" id="WP_053995279.1">
    <property type="nucleotide sequence ID" value="NZ_CP065643.1"/>
</dbReference>
<dbReference type="PATRIC" id="fig|33935.3.peg.3281"/>
<dbReference type="InterPro" id="IPR058245">
    <property type="entry name" value="NreC/VraR/RcsB-like_REC"/>
</dbReference>
<comment type="subcellular location">
    <subcellularLocation>
        <location evidence="1">Cytoplasm</location>
    </subcellularLocation>
</comment>
<gene>
    <name evidence="9" type="ORF">ADM90_12205</name>
</gene>
<evidence type="ECO:0000256" key="5">
    <source>
        <dbReference type="ARBA" id="ARBA00023163"/>
    </source>
</evidence>
<evidence type="ECO:0000313" key="9">
    <source>
        <dbReference type="EMBL" id="KOY81687.1"/>
    </source>
</evidence>
<dbReference type="PANTHER" id="PTHR43214:SF43">
    <property type="entry name" value="TWO-COMPONENT RESPONSE REGULATOR"/>
    <property type="match status" value="1"/>
</dbReference>
<keyword evidence="3" id="KW-0805">Transcription regulation</keyword>
<feature type="domain" description="Response regulatory" evidence="8">
    <location>
        <begin position="3"/>
        <end position="120"/>
    </location>
</feature>
<keyword evidence="5" id="KW-0804">Transcription</keyword>
<dbReference type="InterPro" id="IPR011006">
    <property type="entry name" value="CheY-like_superfamily"/>
</dbReference>
<accession>A0A0N0CVP7</accession>
<dbReference type="Gene3D" id="3.40.50.2300">
    <property type="match status" value="1"/>
</dbReference>
<name>A0A0N0CVP7_9BACI</name>
<dbReference type="OrthoDB" id="9780153at2"/>
<dbReference type="SUPFAM" id="SSF46894">
    <property type="entry name" value="C-terminal effector domain of the bipartite response regulators"/>
    <property type="match status" value="1"/>
</dbReference>
<keyword evidence="2 6" id="KW-0597">Phosphoprotein</keyword>
<dbReference type="GO" id="GO:0003677">
    <property type="term" value="F:DNA binding"/>
    <property type="evidence" value="ECO:0007669"/>
    <property type="project" value="UniProtKB-KW"/>
</dbReference>
<dbReference type="CDD" id="cd06170">
    <property type="entry name" value="LuxR_C_like"/>
    <property type="match status" value="1"/>
</dbReference>
<dbReference type="PRINTS" id="PR00038">
    <property type="entry name" value="HTHLUXR"/>
</dbReference>
<dbReference type="PANTHER" id="PTHR43214">
    <property type="entry name" value="TWO-COMPONENT RESPONSE REGULATOR"/>
    <property type="match status" value="1"/>
</dbReference>
<reference evidence="9 10" key="1">
    <citation type="submission" date="2015-07" db="EMBL/GenBank/DDBJ databases">
        <title>Genome sequencing project for genomic taxonomy and phylogenomics of Bacillus-like bacteria.</title>
        <authorList>
            <person name="Liu B."/>
            <person name="Wang J."/>
            <person name="Zhu Y."/>
            <person name="Liu G."/>
            <person name="Chen Q."/>
            <person name="Chen Z."/>
            <person name="Che J."/>
            <person name="Ge C."/>
            <person name="Shi H."/>
            <person name="Pan Z."/>
            <person name="Liu X."/>
        </authorList>
    </citation>
    <scope>NUCLEOTIDE SEQUENCE [LARGE SCALE GENOMIC DNA]</scope>
    <source>
        <strain evidence="9 10">DSM 54</strain>
    </source>
</reference>
<dbReference type="Pfam" id="PF00072">
    <property type="entry name" value="Response_reg"/>
    <property type="match status" value="1"/>
</dbReference>